<dbReference type="Pfam" id="PF13449">
    <property type="entry name" value="Phytase-like"/>
    <property type="match status" value="1"/>
</dbReference>
<evidence type="ECO:0000259" key="2">
    <source>
        <dbReference type="Pfam" id="PF13449"/>
    </source>
</evidence>
<name>A0A6L5Q978_9BURK</name>
<dbReference type="RefSeq" id="WP_154361619.1">
    <property type="nucleotide sequence ID" value="NZ_WKJM01000001.1"/>
</dbReference>
<dbReference type="PANTHER" id="PTHR37957">
    <property type="entry name" value="BLR7070 PROTEIN"/>
    <property type="match status" value="1"/>
</dbReference>
<evidence type="ECO:0000313" key="3">
    <source>
        <dbReference type="EMBL" id="MRX06247.1"/>
    </source>
</evidence>
<dbReference type="PANTHER" id="PTHR37957:SF1">
    <property type="entry name" value="PHYTASE-LIKE DOMAIN-CONTAINING PROTEIN"/>
    <property type="match status" value="1"/>
</dbReference>
<feature type="signal peptide" evidence="1">
    <location>
        <begin position="1"/>
        <end position="18"/>
    </location>
</feature>
<sequence>MKKTIITLISALALGACAQLPVQQPNTVSSLRFIGEQRLPYRMQFQGTMVGGLSGIDYDAANDEWVMISDDRSQHNPARYYRARLAFDEHAFQPVQLTGVTMLLQPDGSVYPPKEGYKAGHGVVPDLETMRVDPRDASIWYASEGDVKLGLDPFVRHATRDGRFISELPLPPLFTVSKERKSGPRDNQAFEGLSFAPDGRTLWVSLEGPMYQDGPEPDPAHGAINRITHFTRDGKVLGQYAYPLDAIPATPGKGKAADNGISEMLSLSETRLLTLERSGVQADDDSYRTYVRIYEVDAAGASDIQNLPTLKGAQFTQMKKRLVLDLASVGLPIIDNLEGIAFGPRLANGHASLMLISDDNFSKSQVTQFLLFEVIP</sequence>
<protein>
    <submittedName>
        <fullName evidence="3">Esterase-like activity of phytase family protein</fullName>
    </submittedName>
</protein>
<feature type="domain" description="Phytase-like" evidence="2">
    <location>
        <begin position="49"/>
        <end position="361"/>
    </location>
</feature>
<comment type="caution">
    <text evidence="3">The sequence shown here is derived from an EMBL/GenBank/DDBJ whole genome shotgun (WGS) entry which is preliminary data.</text>
</comment>
<dbReference type="AlphaFoldDB" id="A0A6L5Q978"/>
<dbReference type="PROSITE" id="PS51257">
    <property type="entry name" value="PROKAR_LIPOPROTEIN"/>
    <property type="match status" value="1"/>
</dbReference>
<evidence type="ECO:0000313" key="4">
    <source>
        <dbReference type="Proteomes" id="UP000481037"/>
    </source>
</evidence>
<gene>
    <name evidence="3" type="ORF">GJ697_00165</name>
</gene>
<reference evidence="3 4" key="1">
    <citation type="submission" date="2019-11" db="EMBL/GenBank/DDBJ databases">
        <title>Novel species isolated from a subtropical stream in China.</title>
        <authorList>
            <person name="Lu H."/>
        </authorList>
    </citation>
    <scope>NUCLEOTIDE SEQUENCE [LARGE SCALE GENOMIC DNA]</scope>
    <source>
        <strain evidence="3 4">FT25W</strain>
    </source>
</reference>
<organism evidence="3 4">
    <name type="scientific">Duganella alba</name>
    <dbReference type="NCBI Taxonomy" id="2666081"/>
    <lineage>
        <taxon>Bacteria</taxon>
        <taxon>Pseudomonadati</taxon>
        <taxon>Pseudomonadota</taxon>
        <taxon>Betaproteobacteria</taxon>
        <taxon>Burkholderiales</taxon>
        <taxon>Oxalobacteraceae</taxon>
        <taxon>Telluria group</taxon>
        <taxon>Duganella</taxon>
    </lineage>
</organism>
<proteinExistence type="predicted"/>
<accession>A0A6L5Q978</accession>
<dbReference type="Proteomes" id="UP000481037">
    <property type="component" value="Unassembled WGS sequence"/>
</dbReference>
<feature type="chain" id="PRO_5027073190" evidence="1">
    <location>
        <begin position="19"/>
        <end position="376"/>
    </location>
</feature>
<keyword evidence="4" id="KW-1185">Reference proteome</keyword>
<dbReference type="EMBL" id="WKJM01000001">
    <property type="protein sequence ID" value="MRX06247.1"/>
    <property type="molecule type" value="Genomic_DNA"/>
</dbReference>
<dbReference type="InterPro" id="IPR027372">
    <property type="entry name" value="Phytase-like_dom"/>
</dbReference>
<evidence type="ECO:0000256" key="1">
    <source>
        <dbReference type="SAM" id="SignalP"/>
    </source>
</evidence>
<keyword evidence="1" id="KW-0732">Signal</keyword>